<reference evidence="1 2" key="1">
    <citation type="journal article" date="2014" name="Agronomy (Basel)">
        <title>A Draft Genome Sequence for Ensete ventricosum, the Drought-Tolerant Tree Against Hunger.</title>
        <authorList>
            <person name="Harrison J."/>
            <person name="Moore K.A."/>
            <person name="Paszkiewicz K."/>
            <person name="Jones T."/>
            <person name="Grant M."/>
            <person name="Ambacheew D."/>
            <person name="Muzemil S."/>
            <person name="Studholme D.J."/>
        </authorList>
    </citation>
    <scope>NUCLEOTIDE SEQUENCE [LARGE SCALE GENOMIC DNA]</scope>
</reference>
<accession>A0A426ZQU3</accession>
<dbReference type="Proteomes" id="UP000287651">
    <property type="component" value="Unassembled WGS sequence"/>
</dbReference>
<gene>
    <name evidence="1" type="ORF">B296_00037892</name>
</gene>
<comment type="caution">
    <text evidence="1">The sequence shown here is derived from an EMBL/GenBank/DDBJ whole genome shotgun (WGS) entry which is preliminary data.</text>
</comment>
<sequence length="131" mass="14052">MHMGTGATQSPPAVVATLPLRPKQGTKDCSSGEAGKWVPKERCPFASRALNTSGFLRASGRERRFLSSLGFILSWTLGDVDNWSNPSIIVFFVCSAINNRHSSKAEPNSVVGCVYQSDVLVTPCVSNPAPK</sequence>
<organism evidence="1 2">
    <name type="scientific">Ensete ventricosum</name>
    <name type="common">Abyssinian banana</name>
    <name type="synonym">Musa ensete</name>
    <dbReference type="NCBI Taxonomy" id="4639"/>
    <lineage>
        <taxon>Eukaryota</taxon>
        <taxon>Viridiplantae</taxon>
        <taxon>Streptophyta</taxon>
        <taxon>Embryophyta</taxon>
        <taxon>Tracheophyta</taxon>
        <taxon>Spermatophyta</taxon>
        <taxon>Magnoliopsida</taxon>
        <taxon>Liliopsida</taxon>
        <taxon>Zingiberales</taxon>
        <taxon>Musaceae</taxon>
        <taxon>Ensete</taxon>
    </lineage>
</organism>
<dbReference type="EMBL" id="AMZH03005472">
    <property type="protein sequence ID" value="RRT66320.1"/>
    <property type="molecule type" value="Genomic_DNA"/>
</dbReference>
<evidence type="ECO:0000313" key="1">
    <source>
        <dbReference type="EMBL" id="RRT66320.1"/>
    </source>
</evidence>
<name>A0A426ZQU3_ENSVE</name>
<dbReference type="AlphaFoldDB" id="A0A426ZQU3"/>
<evidence type="ECO:0000313" key="2">
    <source>
        <dbReference type="Proteomes" id="UP000287651"/>
    </source>
</evidence>
<proteinExistence type="predicted"/>
<protein>
    <submittedName>
        <fullName evidence="1">Uncharacterized protein</fullName>
    </submittedName>
</protein>